<accession>A0A2P2P4N9</accession>
<organism evidence="1">
    <name type="scientific">Rhizophora mucronata</name>
    <name type="common">Asiatic mangrove</name>
    <dbReference type="NCBI Taxonomy" id="61149"/>
    <lineage>
        <taxon>Eukaryota</taxon>
        <taxon>Viridiplantae</taxon>
        <taxon>Streptophyta</taxon>
        <taxon>Embryophyta</taxon>
        <taxon>Tracheophyta</taxon>
        <taxon>Spermatophyta</taxon>
        <taxon>Magnoliopsida</taxon>
        <taxon>eudicotyledons</taxon>
        <taxon>Gunneridae</taxon>
        <taxon>Pentapetalae</taxon>
        <taxon>rosids</taxon>
        <taxon>fabids</taxon>
        <taxon>Malpighiales</taxon>
        <taxon>Rhizophoraceae</taxon>
        <taxon>Rhizophora</taxon>
    </lineage>
</organism>
<evidence type="ECO:0000313" key="1">
    <source>
        <dbReference type="EMBL" id="MBX49736.1"/>
    </source>
</evidence>
<dbReference type="AlphaFoldDB" id="A0A2P2P4N9"/>
<reference evidence="1" key="1">
    <citation type="submission" date="2018-02" db="EMBL/GenBank/DDBJ databases">
        <title>Rhizophora mucronata_Transcriptome.</title>
        <authorList>
            <person name="Meera S.P."/>
            <person name="Sreeshan A."/>
            <person name="Augustine A."/>
        </authorList>
    </citation>
    <scope>NUCLEOTIDE SEQUENCE</scope>
    <source>
        <tissue evidence="1">Leaf</tissue>
    </source>
</reference>
<dbReference type="EMBL" id="GGEC01069252">
    <property type="protein sequence ID" value="MBX49736.1"/>
    <property type="molecule type" value="Transcribed_RNA"/>
</dbReference>
<name>A0A2P2P4N9_RHIMU</name>
<proteinExistence type="predicted"/>
<sequence>MLDSKWLLWDVILTLTFKIKLVDVIVGRYICSLY</sequence>
<protein>
    <submittedName>
        <fullName evidence="1">Uncharacterized protein</fullName>
    </submittedName>
</protein>